<accession>A0A4Y7TLK4</accession>
<reference evidence="1 2" key="1">
    <citation type="journal article" date="2019" name="Nat. Ecol. Evol.">
        <title>Megaphylogeny resolves global patterns of mushroom evolution.</title>
        <authorList>
            <person name="Varga T."/>
            <person name="Krizsan K."/>
            <person name="Foldi C."/>
            <person name="Dima B."/>
            <person name="Sanchez-Garcia M."/>
            <person name="Sanchez-Ramirez S."/>
            <person name="Szollosi G.J."/>
            <person name="Szarkandi J.G."/>
            <person name="Papp V."/>
            <person name="Albert L."/>
            <person name="Andreopoulos W."/>
            <person name="Angelini C."/>
            <person name="Antonin V."/>
            <person name="Barry K.W."/>
            <person name="Bougher N.L."/>
            <person name="Buchanan P."/>
            <person name="Buyck B."/>
            <person name="Bense V."/>
            <person name="Catcheside P."/>
            <person name="Chovatia M."/>
            <person name="Cooper J."/>
            <person name="Damon W."/>
            <person name="Desjardin D."/>
            <person name="Finy P."/>
            <person name="Geml J."/>
            <person name="Haridas S."/>
            <person name="Hughes K."/>
            <person name="Justo A."/>
            <person name="Karasinski D."/>
            <person name="Kautmanova I."/>
            <person name="Kiss B."/>
            <person name="Kocsube S."/>
            <person name="Kotiranta H."/>
            <person name="LaButti K.M."/>
            <person name="Lechner B.E."/>
            <person name="Liimatainen K."/>
            <person name="Lipzen A."/>
            <person name="Lukacs Z."/>
            <person name="Mihaltcheva S."/>
            <person name="Morgado L.N."/>
            <person name="Niskanen T."/>
            <person name="Noordeloos M.E."/>
            <person name="Ohm R.A."/>
            <person name="Ortiz-Santana B."/>
            <person name="Ovrebo C."/>
            <person name="Racz N."/>
            <person name="Riley R."/>
            <person name="Savchenko A."/>
            <person name="Shiryaev A."/>
            <person name="Soop K."/>
            <person name="Spirin V."/>
            <person name="Szebenyi C."/>
            <person name="Tomsovsky M."/>
            <person name="Tulloss R.E."/>
            <person name="Uehling J."/>
            <person name="Grigoriev I.V."/>
            <person name="Vagvolgyi C."/>
            <person name="Papp T."/>
            <person name="Martin F.M."/>
            <person name="Miettinen O."/>
            <person name="Hibbett D.S."/>
            <person name="Nagy L.G."/>
        </authorList>
    </citation>
    <scope>NUCLEOTIDE SEQUENCE [LARGE SCALE GENOMIC DNA]</scope>
    <source>
        <strain evidence="1 2">FP101781</strain>
    </source>
</reference>
<comment type="caution">
    <text evidence="1">The sequence shown here is derived from an EMBL/GenBank/DDBJ whole genome shotgun (WGS) entry which is preliminary data.</text>
</comment>
<protein>
    <submittedName>
        <fullName evidence="1">Uncharacterized protein</fullName>
    </submittedName>
</protein>
<organism evidence="1 2">
    <name type="scientific">Coprinellus micaceus</name>
    <name type="common">Glistening ink-cap mushroom</name>
    <name type="synonym">Coprinus micaceus</name>
    <dbReference type="NCBI Taxonomy" id="71717"/>
    <lineage>
        <taxon>Eukaryota</taxon>
        <taxon>Fungi</taxon>
        <taxon>Dikarya</taxon>
        <taxon>Basidiomycota</taxon>
        <taxon>Agaricomycotina</taxon>
        <taxon>Agaricomycetes</taxon>
        <taxon>Agaricomycetidae</taxon>
        <taxon>Agaricales</taxon>
        <taxon>Agaricineae</taxon>
        <taxon>Psathyrellaceae</taxon>
        <taxon>Coprinellus</taxon>
    </lineage>
</organism>
<name>A0A4Y7TLK4_COPMI</name>
<gene>
    <name evidence="1" type="ORF">FA13DRAFT_1729903</name>
</gene>
<dbReference type="Proteomes" id="UP000298030">
    <property type="component" value="Unassembled WGS sequence"/>
</dbReference>
<evidence type="ECO:0000313" key="2">
    <source>
        <dbReference type="Proteomes" id="UP000298030"/>
    </source>
</evidence>
<proteinExistence type="predicted"/>
<sequence>MMSTLSYFVTYPPFTGHRCHPACHPTTLSFEFPHHHNPLAAAHAWHTFTSALPHSRLDLYLYLVSRLRYTLSTSSASDSASCSSYPRSRTLVVILARRR</sequence>
<evidence type="ECO:0000313" key="1">
    <source>
        <dbReference type="EMBL" id="TEB34399.1"/>
    </source>
</evidence>
<dbReference type="EMBL" id="QPFP01000010">
    <property type="protein sequence ID" value="TEB34399.1"/>
    <property type="molecule type" value="Genomic_DNA"/>
</dbReference>
<keyword evidence="2" id="KW-1185">Reference proteome</keyword>
<dbReference type="AlphaFoldDB" id="A0A4Y7TLK4"/>